<comment type="caution">
    <text evidence="1">The sequence shown here is derived from an EMBL/GenBank/DDBJ whole genome shotgun (WGS) entry which is preliminary data.</text>
</comment>
<sequence>MVSNEFRHIYVFPEYQLAKDQAVVVYTTKGTNGFKKYNNSDDKYLALYWGSEECVWNDNGKDTATLINFIPVNSVKAPAVKKKA</sequence>
<protein>
    <submittedName>
        <fullName evidence="1">Uncharacterized protein</fullName>
    </submittedName>
</protein>
<dbReference type="RefSeq" id="WP_345331560.1">
    <property type="nucleotide sequence ID" value="NZ_BAABJI010000002.1"/>
</dbReference>
<reference evidence="2" key="1">
    <citation type="journal article" date="2019" name="Int. J. Syst. Evol. Microbiol.">
        <title>The Global Catalogue of Microorganisms (GCM) 10K type strain sequencing project: providing services to taxonomists for standard genome sequencing and annotation.</title>
        <authorList>
            <consortium name="The Broad Institute Genomics Platform"/>
            <consortium name="The Broad Institute Genome Sequencing Center for Infectious Disease"/>
            <person name="Wu L."/>
            <person name="Ma J."/>
        </authorList>
    </citation>
    <scope>NUCLEOTIDE SEQUENCE [LARGE SCALE GENOMIC DNA]</scope>
    <source>
        <strain evidence="2">JCM 18283</strain>
    </source>
</reference>
<accession>A0ABP9FXS2</accession>
<dbReference type="EMBL" id="BAABJI010000002">
    <property type="protein sequence ID" value="GAA4920304.1"/>
    <property type="molecule type" value="Genomic_DNA"/>
</dbReference>
<organism evidence="1 2">
    <name type="scientific">Mucilaginibacter defluvii</name>
    <dbReference type="NCBI Taxonomy" id="1196019"/>
    <lineage>
        <taxon>Bacteria</taxon>
        <taxon>Pseudomonadati</taxon>
        <taxon>Bacteroidota</taxon>
        <taxon>Sphingobacteriia</taxon>
        <taxon>Sphingobacteriales</taxon>
        <taxon>Sphingobacteriaceae</taxon>
        <taxon>Mucilaginibacter</taxon>
    </lineage>
</organism>
<dbReference type="Proteomes" id="UP001501436">
    <property type="component" value="Unassembled WGS sequence"/>
</dbReference>
<gene>
    <name evidence="1" type="ORF">GCM10023313_25120</name>
</gene>
<evidence type="ECO:0000313" key="2">
    <source>
        <dbReference type="Proteomes" id="UP001501436"/>
    </source>
</evidence>
<evidence type="ECO:0000313" key="1">
    <source>
        <dbReference type="EMBL" id="GAA4920304.1"/>
    </source>
</evidence>
<name>A0ABP9FXS2_9SPHI</name>
<keyword evidence="2" id="KW-1185">Reference proteome</keyword>
<proteinExistence type="predicted"/>